<keyword evidence="3" id="KW-1185">Reference proteome</keyword>
<gene>
    <name evidence="2" type="ORF">FO442_04780</name>
</gene>
<evidence type="ECO:0000313" key="2">
    <source>
        <dbReference type="EMBL" id="TSJ46478.1"/>
    </source>
</evidence>
<dbReference type="GO" id="GO:0016874">
    <property type="term" value="F:ligase activity"/>
    <property type="evidence" value="ECO:0007669"/>
    <property type="project" value="UniProtKB-KW"/>
</dbReference>
<reference evidence="2 3" key="1">
    <citation type="submission" date="2019-07" db="EMBL/GenBank/DDBJ databases">
        <authorList>
            <person name="Huq M.A."/>
        </authorList>
    </citation>
    <scope>NUCLEOTIDE SEQUENCE [LARGE SCALE GENOMIC DNA]</scope>
    <source>
        <strain evidence="2 3">MAH-3</strain>
    </source>
</reference>
<dbReference type="Pfam" id="PF00501">
    <property type="entry name" value="AMP-binding"/>
    <property type="match status" value="1"/>
</dbReference>
<dbReference type="SUPFAM" id="SSF56801">
    <property type="entry name" value="Acetyl-CoA synthetase-like"/>
    <property type="match status" value="1"/>
</dbReference>
<name>A0A556N365_9FLAO</name>
<dbReference type="Gene3D" id="3.40.50.12780">
    <property type="entry name" value="N-terminal domain of ligase-like"/>
    <property type="match status" value="1"/>
</dbReference>
<protein>
    <submittedName>
        <fullName evidence="2">Phenylacetate--CoA ligase</fullName>
    </submittedName>
</protein>
<dbReference type="PANTHER" id="PTHR43845">
    <property type="entry name" value="BLR5969 PROTEIN"/>
    <property type="match status" value="1"/>
</dbReference>
<evidence type="ECO:0000259" key="1">
    <source>
        <dbReference type="Pfam" id="PF00501"/>
    </source>
</evidence>
<dbReference type="PANTHER" id="PTHR43845:SF1">
    <property type="entry name" value="BLR5969 PROTEIN"/>
    <property type="match status" value="1"/>
</dbReference>
<dbReference type="OrthoDB" id="580775at2"/>
<sequence>MENSPIPEQVVNAIHYAAKHAPFYQKHFSTRPFEELTTKSFRALPFTTKEDLSQNNRDFLCVPSDQIAEYVTTSGTSGKPVTIYLTKNDLRRLAKNEKESFELTGAKAGDLFQLMTTIDKQFMAGLAYYLGVQELNAGMIRIGPGVPALQWNSILENKPTILIAVPSFLVNLIDYAKQNGIDVNQTSVRAAICIGEPIREEDLSENVLARRIHADWNIELFSTYASTEMGAAFTECTAHQGGHLNEDLIYLEVLDDDGNAVSHGEKGEIVITTLETEGTPLIRYKTGDVARIYSEPCSCGRTSPRIGPILGRKNQMIKFKGTTIFPPSIYEIFDSRSEISCYKIEVAKDYLGHDTITILLENRIEHSPVMNQIIEDCKAKLRVVPHFVFLETDYLRSQVFKNHMRKPEKIVFK</sequence>
<evidence type="ECO:0000313" key="3">
    <source>
        <dbReference type="Proteomes" id="UP000316008"/>
    </source>
</evidence>
<comment type="caution">
    <text evidence="2">The sequence shown here is derived from an EMBL/GenBank/DDBJ whole genome shotgun (WGS) entry which is preliminary data.</text>
</comment>
<dbReference type="Proteomes" id="UP000316008">
    <property type="component" value="Unassembled WGS sequence"/>
</dbReference>
<dbReference type="InterPro" id="IPR000873">
    <property type="entry name" value="AMP-dep_synth/lig_dom"/>
</dbReference>
<dbReference type="InterPro" id="IPR042099">
    <property type="entry name" value="ANL_N_sf"/>
</dbReference>
<keyword evidence="2" id="KW-0436">Ligase</keyword>
<accession>A0A556N365</accession>
<proteinExistence type="predicted"/>
<dbReference type="AlphaFoldDB" id="A0A556N365"/>
<dbReference type="EMBL" id="VLPL01000002">
    <property type="protein sequence ID" value="TSJ46478.1"/>
    <property type="molecule type" value="Genomic_DNA"/>
</dbReference>
<organism evidence="2 3">
    <name type="scientific">Fluviicola chungangensis</name>
    <dbReference type="NCBI Taxonomy" id="2597671"/>
    <lineage>
        <taxon>Bacteria</taxon>
        <taxon>Pseudomonadati</taxon>
        <taxon>Bacteroidota</taxon>
        <taxon>Flavobacteriia</taxon>
        <taxon>Flavobacteriales</taxon>
        <taxon>Crocinitomicaceae</taxon>
        <taxon>Fluviicola</taxon>
    </lineage>
</organism>
<dbReference type="RefSeq" id="WP_144332015.1">
    <property type="nucleotide sequence ID" value="NZ_VLPL01000002.1"/>
</dbReference>
<feature type="domain" description="AMP-dependent synthetase/ligase" evidence="1">
    <location>
        <begin position="56"/>
        <end position="272"/>
    </location>
</feature>